<feature type="domain" description="6-phosphogluconate dehydrogenase NADP-binding" evidence="4">
    <location>
        <begin position="61"/>
        <end position="146"/>
    </location>
</feature>
<protein>
    <submittedName>
        <fullName evidence="6">NAD(P)-dependent oxidoreductase</fullName>
    </submittedName>
</protein>
<evidence type="ECO:0000313" key="6">
    <source>
        <dbReference type="EMBL" id="NDK39822.1"/>
    </source>
</evidence>
<organism evidence="6 7">
    <name type="scientific">Pseudoxanthomonas gei</name>
    <dbReference type="NCBI Taxonomy" id="1383030"/>
    <lineage>
        <taxon>Bacteria</taxon>
        <taxon>Pseudomonadati</taxon>
        <taxon>Pseudomonadota</taxon>
        <taxon>Gammaproteobacteria</taxon>
        <taxon>Lysobacterales</taxon>
        <taxon>Lysobacteraceae</taxon>
        <taxon>Pseudoxanthomonas</taxon>
    </lineage>
</organism>
<dbReference type="Pfam" id="PF03446">
    <property type="entry name" value="NAD_binding_2"/>
    <property type="match status" value="1"/>
</dbReference>
<accession>A0ABX0AE15</accession>
<keyword evidence="7" id="KW-1185">Reference proteome</keyword>
<name>A0ABX0AE15_9GAMM</name>
<evidence type="ECO:0000259" key="4">
    <source>
        <dbReference type="Pfam" id="PF03446"/>
    </source>
</evidence>
<comment type="caution">
    <text evidence="6">The sequence shown here is derived from an EMBL/GenBank/DDBJ whole genome shotgun (WGS) entry which is preliminary data.</text>
</comment>
<dbReference type="InterPro" id="IPR029154">
    <property type="entry name" value="HIBADH-like_NADP-bd"/>
</dbReference>
<dbReference type="Pfam" id="PF14833">
    <property type="entry name" value="NAD_binding_11"/>
    <property type="match status" value="1"/>
</dbReference>
<reference evidence="6 7" key="1">
    <citation type="submission" date="2018-07" db="EMBL/GenBank/DDBJ databases">
        <title>Whole genome Sequencing of Pseudoxanthomonas gei KCTC 32298 (T).</title>
        <authorList>
            <person name="Kumar S."/>
            <person name="Bansal K."/>
            <person name="Kaur A."/>
            <person name="Patil P."/>
            <person name="Sharma S."/>
            <person name="Patil P.B."/>
        </authorList>
    </citation>
    <scope>NUCLEOTIDE SEQUENCE [LARGE SCALE GENOMIC DNA]</scope>
    <source>
        <strain evidence="6 7">KCTC 32298</strain>
    </source>
</reference>
<dbReference type="RefSeq" id="WP_162350478.1">
    <property type="nucleotide sequence ID" value="NZ_QOVG01000009.1"/>
</dbReference>
<evidence type="ECO:0000256" key="2">
    <source>
        <dbReference type="ARBA" id="ARBA00023027"/>
    </source>
</evidence>
<keyword evidence="1" id="KW-0560">Oxidoreductase</keyword>
<proteinExistence type="predicted"/>
<keyword evidence="2" id="KW-0520">NAD</keyword>
<feature type="region of interest" description="Disordered" evidence="3">
    <location>
        <begin position="18"/>
        <end position="48"/>
    </location>
</feature>
<dbReference type="InterPro" id="IPR006115">
    <property type="entry name" value="6PGDH_NADP-bd"/>
</dbReference>
<dbReference type="Proteomes" id="UP001429354">
    <property type="component" value="Unassembled WGS sequence"/>
</dbReference>
<dbReference type="EMBL" id="QOVG01000009">
    <property type="protein sequence ID" value="NDK39822.1"/>
    <property type="molecule type" value="Genomic_DNA"/>
</dbReference>
<evidence type="ECO:0000256" key="1">
    <source>
        <dbReference type="ARBA" id="ARBA00023002"/>
    </source>
</evidence>
<dbReference type="PANTHER" id="PTHR22981">
    <property type="entry name" value="3-HYDROXYISOBUTYRATE DEHYDROGENASE-RELATED"/>
    <property type="match status" value="1"/>
</dbReference>
<gene>
    <name evidence="6" type="ORF">DT603_13340</name>
</gene>
<dbReference type="SUPFAM" id="SSF48179">
    <property type="entry name" value="6-phosphogluconate dehydrogenase C-terminal domain-like"/>
    <property type="match status" value="1"/>
</dbReference>
<dbReference type="Gene3D" id="3.40.50.720">
    <property type="entry name" value="NAD(P)-binding Rossmann-like Domain"/>
    <property type="match status" value="1"/>
</dbReference>
<dbReference type="PANTHER" id="PTHR22981:SF7">
    <property type="entry name" value="3-HYDROXYISOBUTYRATE DEHYDROGENASE, MITOCHONDRIAL"/>
    <property type="match status" value="1"/>
</dbReference>
<dbReference type="InterPro" id="IPR008927">
    <property type="entry name" value="6-PGluconate_DH-like_C_sf"/>
</dbReference>
<dbReference type="Gene3D" id="1.10.1040.10">
    <property type="entry name" value="N-(1-d-carboxylethyl)-l-norvaline Dehydrogenase, domain 2"/>
    <property type="match status" value="1"/>
</dbReference>
<evidence type="ECO:0000313" key="7">
    <source>
        <dbReference type="Proteomes" id="UP001429354"/>
    </source>
</evidence>
<feature type="domain" description="3-hydroxyisobutyrate dehydrogenase-like NAD-binding" evidence="5">
    <location>
        <begin position="166"/>
        <end position="219"/>
    </location>
</feature>
<sequence length="268" mass="28218">MHLLIGLGPIGGNIVEQLASPPQPRRKTDGDGSGFHAVPLSNWSQPPQQPVNVDLDAVDWHAVRSVHISVPNAAQVESVFESLLDTTALPLTVFVHTTLAPHDAREILSSAPDTWRTFEAPLAMGPQGARAEAMTVLLAGPATTAAEDSLLASISGRVVRMDAYGQPALVKLLNNTLAAYNLAATARMLTLASQHGVRPRDVVEAIGVSSGRGWLSDNLADVSYQHLLTDVELLAEELGPLPAVALDHEVEPVILQARALLGGSSAGD</sequence>
<dbReference type="InterPro" id="IPR013328">
    <property type="entry name" value="6PGD_dom2"/>
</dbReference>
<evidence type="ECO:0000256" key="3">
    <source>
        <dbReference type="SAM" id="MobiDB-lite"/>
    </source>
</evidence>
<evidence type="ECO:0000259" key="5">
    <source>
        <dbReference type="Pfam" id="PF14833"/>
    </source>
</evidence>